<protein>
    <submittedName>
        <fullName evidence="2">Flavoprotein</fullName>
    </submittedName>
</protein>
<dbReference type="SUPFAM" id="SSF52507">
    <property type="entry name" value="Homo-oligomeric flavin-containing Cys decarboxylases, HFCD"/>
    <property type="match status" value="1"/>
</dbReference>
<feature type="domain" description="Flavoprotein" evidence="1">
    <location>
        <begin position="8"/>
        <end position="139"/>
    </location>
</feature>
<dbReference type="GO" id="GO:0015937">
    <property type="term" value="P:coenzyme A biosynthetic process"/>
    <property type="evidence" value="ECO:0007669"/>
    <property type="project" value="TreeGrafter"/>
</dbReference>
<dbReference type="InterPro" id="IPR036551">
    <property type="entry name" value="Flavin_trans-like"/>
</dbReference>
<dbReference type="Gene3D" id="3.40.50.1950">
    <property type="entry name" value="Flavin prenyltransferase-like"/>
    <property type="match status" value="1"/>
</dbReference>
<reference evidence="3" key="1">
    <citation type="submission" date="2015-11" db="EMBL/GenBank/DDBJ databases">
        <authorList>
            <person name="Varghese N."/>
        </authorList>
    </citation>
    <scope>NUCLEOTIDE SEQUENCE [LARGE SCALE GENOMIC DNA]</scope>
    <source>
        <strain evidence="3">DSM 45899</strain>
    </source>
</reference>
<evidence type="ECO:0000313" key="2">
    <source>
        <dbReference type="EMBL" id="CUU61250.1"/>
    </source>
</evidence>
<gene>
    <name evidence="2" type="ORF">Ga0074812_1683</name>
</gene>
<sequence>MSPQARELYLVVCAAGPAGQVGRLVHLAHTAGWQVQLLATTTAREHFLDIPALETLTGRPVRSTHRPPGEPARTPRADAVIVAPATYNTINKWAAGIADTYPLSVLAELTGLGVPIAVLPFINEAFAANAVFTRSVETLRAAGITVLLGPGLFEPHPPRTGPDKITTYPWHLALSAISRR</sequence>
<dbReference type="InterPro" id="IPR003382">
    <property type="entry name" value="Flavoprotein"/>
</dbReference>
<dbReference type="GO" id="GO:0010181">
    <property type="term" value="F:FMN binding"/>
    <property type="evidence" value="ECO:0007669"/>
    <property type="project" value="TreeGrafter"/>
</dbReference>
<dbReference type="Pfam" id="PF02441">
    <property type="entry name" value="Flavoprotein"/>
    <property type="match status" value="1"/>
</dbReference>
<proteinExistence type="predicted"/>
<dbReference type="Proteomes" id="UP000198802">
    <property type="component" value="Unassembled WGS sequence"/>
</dbReference>
<dbReference type="PANTHER" id="PTHR14359:SF6">
    <property type="entry name" value="PHOSPHOPANTOTHENOYLCYSTEINE DECARBOXYLASE"/>
    <property type="match status" value="1"/>
</dbReference>
<evidence type="ECO:0000259" key="1">
    <source>
        <dbReference type="Pfam" id="PF02441"/>
    </source>
</evidence>
<name>A0A0S4R248_9ACTN</name>
<keyword evidence="3" id="KW-1185">Reference proteome</keyword>
<organism evidence="2 3">
    <name type="scientific">Parafrankia irregularis</name>
    <dbReference type="NCBI Taxonomy" id="795642"/>
    <lineage>
        <taxon>Bacteria</taxon>
        <taxon>Bacillati</taxon>
        <taxon>Actinomycetota</taxon>
        <taxon>Actinomycetes</taxon>
        <taxon>Frankiales</taxon>
        <taxon>Frankiaceae</taxon>
        <taxon>Parafrankia</taxon>
    </lineage>
</organism>
<accession>A0A0S4R248</accession>
<dbReference type="RefSeq" id="WP_091287404.1">
    <property type="nucleotide sequence ID" value="NZ_FAOZ01000068.1"/>
</dbReference>
<dbReference type="GO" id="GO:0004633">
    <property type="term" value="F:phosphopantothenoylcysteine decarboxylase activity"/>
    <property type="evidence" value="ECO:0007669"/>
    <property type="project" value="TreeGrafter"/>
</dbReference>
<dbReference type="GO" id="GO:0071513">
    <property type="term" value="C:phosphopantothenoylcysteine decarboxylase complex"/>
    <property type="evidence" value="ECO:0007669"/>
    <property type="project" value="TreeGrafter"/>
</dbReference>
<dbReference type="EMBL" id="FAOZ01000068">
    <property type="protein sequence ID" value="CUU61250.1"/>
    <property type="molecule type" value="Genomic_DNA"/>
</dbReference>
<dbReference type="PANTHER" id="PTHR14359">
    <property type="entry name" value="HOMO-OLIGOMERIC FLAVIN CONTAINING CYS DECARBOXYLASE FAMILY"/>
    <property type="match status" value="1"/>
</dbReference>
<evidence type="ECO:0000313" key="3">
    <source>
        <dbReference type="Proteomes" id="UP000198802"/>
    </source>
</evidence>
<dbReference type="AlphaFoldDB" id="A0A0S4R248"/>